<dbReference type="SUPFAM" id="SSF141571">
    <property type="entry name" value="Pentapeptide repeat-like"/>
    <property type="match status" value="1"/>
</dbReference>
<dbReference type="Pfam" id="PF00805">
    <property type="entry name" value="Pentapeptide"/>
    <property type="match status" value="1"/>
</dbReference>
<dbReference type="OrthoDB" id="2343029at2759"/>
<dbReference type="PROSITE" id="PS50294">
    <property type="entry name" value="WD_REPEATS_REGION"/>
    <property type="match status" value="11"/>
</dbReference>
<dbReference type="Gene3D" id="2.160.20.80">
    <property type="entry name" value="E3 ubiquitin-protein ligase SopA"/>
    <property type="match status" value="1"/>
</dbReference>
<feature type="repeat" description="WD" evidence="3">
    <location>
        <begin position="1559"/>
        <end position="1600"/>
    </location>
</feature>
<evidence type="ECO:0000259" key="5">
    <source>
        <dbReference type="Pfam" id="PF23948"/>
    </source>
</evidence>
<evidence type="ECO:0000256" key="4">
    <source>
        <dbReference type="SAM" id="MobiDB-lite"/>
    </source>
</evidence>
<dbReference type="PANTHER" id="PTHR19848">
    <property type="entry name" value="WD40 REPEAT PROTEIN"/>
    <property type="match status" value="1"/>
</dbReference>
<reference evidence="6" key="1">
    <citation type="submission" date="2021-06" db="EMBL/GenBank/DDBJ databases">
        <title>Genome Sequence of Mortierella hyaline Strain SCG-10, a Cold-Adapted, Nitrate-Reducing Fungus Isolated from Soil in Minnesota, USA.</title>
        <authorList>
            <person name="Aldossari N."/>
        </authorList>
    </citation>
    <scope>NUCLEOTIDE SEQUENCE</scope>
    <source>
        <strain evidence="6">SCG-10</strain>
    </source>
</reference>
<sequence>MPGIGSRIESTSQLALCKRLLLQAGNQEQQRSLTDAQRKWLGEVVKEDIEQRHIHELSSTVLEEFINNNIKDSTAIAEILLIAPTLDEEHYRVLLNGFIKAFEEATLQDTFLLQGLIQLVQSATDGCLHQDDLVRVLAILRQQLENTHIQSSEHPFHLTVAVARVLDVMAERKVENLDRVTEREPLLKILNVVRESHDPYLLYQASYAFQALQYVPDEETALQAVLRHTGNVAEGVIKVSGVVKIDLNNLFDGLTKLQKTVSETYDAVKSGFEGVRTLVQGGRGVFDSLKQGLGSGFKRPWYPALRAADVLVRGGRLYDFKSLVLEAPCRHEPEFQWGISQLLGEIAMDPSWDYPVRQQSATFLIYLLECGKRWTKDDSVRLWMLTILRHLRDSPDNIIIGEARGRLKDLLIVKDDVLYDSFPLVDTLPESTSSPLLDRVQPTAAVERDLANLKRIQTEDYNGGIYISPNAKANLLEKDRLSFPLMPKVRRFLKSKQHVFLLLGDSGAGKSMFNRHLEYELWGSYTKGGRIPLHINLPAIDRPDQDLIAKQLGIHGFKYEQIMEMKQNREFAVICDGYDESQLQANLYGSNQFNRPLQWKVKMIISCRSTYLSQDYRGRFEPVSSDKYAPLPGLFQEAVIVPFSSDQITEYVGKFVHLKDTRNLFIDQRVWDVEEYMGKLRSIPNMMELVKNPFLLVLSLKSLPSVYNDFPEVTKFKATRVMLYDGFIDQWIQVNQRRFQSVFHLYSSEVQAEYEELASEGFAEAVKSYSKNLAAHIVTKNGNNPLVQFGKKDKGTWKEGFFGRDIRSKILREASPVTRVGNQYRFIHRSLVEYFYSLAVSDESDLADSNAEPTSPVERAVSDSTVNKALATFGDDDNVDSGVISPARVSSPVGAPSPTRTPPPTRAPSPICAPYPARTPSPVDAPAPVSSTELADTHARVDTPDSVESSSSLLFEARSLARAPSTVRDSVPSRPTSLPPQSLSPTRIPPLPAPALTVLSRPLRKLSLGLPNPSLQKVLVKDPSTLQFLAERVQQNEALKQRFFASIERSKSDSSAAVDAANAITILVRAGERFNGFDLSGARIPGADLSGGDFDSVQLAGADLTGATLTRAWFRHANFMGAQMRDVQFGEWPFLQMKVEVNTCAYSPDGQLLAVGFSGGAITLFSTETWLRVRDLVGHNWTVTYLSFSPNNEQLVSASEDKSVKLWNVKTGVLEKTIADQSETVACVAYSPDGTQVAAASHDSFVRVYDLATVNVVLKLKGHLGAVKSVTYSPSGDLMATASYDWTVRLWDPKTGLQTHVMWGHSAWVTSVSISPVNSLVASSGQDMTVRLWNGTNGMPLYILKGHTAFVKKVSFSPSGHQLASASGDHTVRLWDGLTGTPGPVLSGHTKSVVTLSYSPDKGKAQIATGSWDSTVRLWDTSASALLSEQCPSIGSVENVSQSPPNDLNRTLNGGHSSSSSLDTRLEFSTATGINSSDHTFSFSSVACSSDGQLVATCSIDLVRLYNANTGASTADLRGHSNSVTSIAFSHDSMYIVSGSYDKTARIWNVQTGEGGHTLGGHTDAVTSVAFSPTGAHIATGSDDRSVMVWSARTGKVCYILPGHAGVVKTLIYSPNKQQIHLASGSDDNYIKLWHARDGRFDRDLRGHGNAVESVSFTCDGKILASGSRDGTARIWDVTSGQTTHELTGATGHKSAVTAIAFSPNNLRVATGSWDKTVKIWDVQTGACLVTVEEFVGEVNSIAWKPLFPTDNGSMYFVTGCADKSVRMWKLVEHSDGSCKVQLYWRSAFDGFMVKLANVQGVVGLSNNNERLLDQRGTIGEPRWR</sequence>
<dbReference type="Proteomes" id="UP000707451">
    <property type="component" value="Unassembled WGS sequence"/>
</dbReference>
<dbReference type="CDD" id="cd00200">
    <property type="entry name" value="WD40"/>
    <property type="match status" value="2"/>
</dbReference>
<dbReference type="PANTHER" id="PTHR19848:SF8">
    <property type="entry name" value="F-BOX AND WD REPEAT DOMAIN CONTAINING 7"/>
    <property type="match status" value="1"/>
</dbReference>
<feature type="compositionally biased region" description="Low complexity" evidence="4">
    <location>
        <begin position="972"/>
        <end position="986"/>
    </location>
</feature>
<keyword evidence="7" id="KW-1185">Reference proteome</keyword>
<dbReference type="Gene3D" id="2.130.10.10">
    <property type="entry name" value="YVTN repeat-like/Quinoprotein amine dehydrogenase"/>
    <property type="match status" value="6"/>
</dbReference>
<proteinExistence type="predicted"/>
<dbReference type="InterPro" id="IPR001680">
    <property type="entry name" value="WD40_rpt"/>
</dbReference>
<feature type="repeat" description="WD" evidence="3">
    <location>
        <begin position="1645"/>
        <end position="1686"/>
    </location>
</feature>
<feature type="compositionally biased region" description="Pro residues" evidence="4">
    <location>
        <begin position="899"/>
        <end position="925"/>
    </location>
</feature>
<dbReference type="PROSITE" id="PS50082">
    <property type="entry name" value="WD_REPEATS_2"/>
    <property type="match status" value="11"/>
</dbReference>
<dbReference type="InterPro" id="IPR015943">
    <property type="entry name" value="WD40/YVTN_repeat-like_dom_sf"/>
</dbReference>
<feature type="repeat" description="WD" evidence="3">
    <location>
        <begin position="1344"/>
        <end position="1376"/>
    </location>
</feature>
<feature type="repeat" description="WD" evidence="3">
    <location>
        <begin position="1517"/>
        <end position="1558"/>
    </location>
</feature>
<dbReference type="Pfam" id="PF00400">
    <property type="entry name" value="WD40"/>
    <property type="match status" value="12"/>
</dbReference>
<feature type="repeat" description="WD" evidence="3">
    <location>
        <begin position="1218"/>
        <end position="1259"/>
    </location>
</feature>
<comment type="caution">
    <text evidence="6">The sequence shown here is derived from an EMBL/GenBank/DDBJ whole genome shotgun (WGS) entry which is preliminary data.</text>
</comment>
<feature type="region of interest" description="Disordered" evidence="4">
    <location>
        <begin position="872"/>
        <end position="990"/>
    </location>
</feature>
<dbReference type="SUPFAM" id="SSF50978">
    <property type="entry name" value="WD40 repeat-like"/>
    <property type="match status" value="2"/>
</dbReference>
<feature type="repeat" description="WD" evidence="3">
    <location>
        <begin position="1601"/>
        <end position="1644"/>
    </location>
</feature>
<feature type="domain" description="Arm-like repeat" evidence="5">
    <location>
        <begin position="48"/>
        <end position="392"/>
    </location>
</feature>
<dbReference type="InterPro" id="IPR019775">
    <property type="entry name" value="WD40_repeat_CS"/>
</dbReference>
<dbReference type="InterPro" id="IPR036322">
    <property type="entry name" value="WD40_repeat_dom_sf"/>
</dbReference>
<dbReference type="Pfam" id="PF23948">
    <property type="entry name" value="ARM_5"/>
    <property type="match status" value="1"/>
</dbReference>
<feature type="repeat" description="WD" evidence="3">
    <location>
        <begin position="1260"/>
        <end position="1301"/>
    </location>
</feature>
<dbReference type="InterPro" id="IPR020472">
    <property type="entry name" value="WD40_PAC1"/>
</dbReference>
<evidence type="ECO:0000256" key="1">
    <source>
        <dbReference type="ARBA" id="ARBA00022574"/>
    </source>
</evidence>
<dbReference type="InterPro" id="IPR056251">
    <property type="entry name" value="Arm_rpt_dom"/>
</dbReference>
<keyword evidence="2" id="KW-0677">Repeat</keyword>
<name>A0A9P7XGR1_9FUNG</name>
<feature type="repeat" description="WD" evidence="3">
    <location>
        <begin position="1386"/>
        <end position="1429"/>
    </location>
</feature>
<dbReference type="PROSITE" id="PS00678">
    <property type="entry name" value="WD_REPEATS_1"/>
    <property type="match status" value="4"/>
</dbReference>
<protein>
    <recommendedName>
        <fullName evidence="5">Arm-like repeat domain-containing protein</fullName>
    </recommendedName>
</protein>
<dbReference type="PRINTS" id="PR00320">
    <property type="entry name" value="GPROTEINBRPT"/>
</dbReference>
<evidence type="ECO:0000313" key="6">
    <source>
        <dbReference type="EMBL" id="KAG9061125.1"/>
    </source>
</evidence>
<organism evidence="6 7">
    <name type="scientific">Linnemannia hyalina</name>
    <dbReference type="NCBI Taxonomy" id="64524"/>
    <lineage>
        <taxon>Eukaryota</taxon>
        <taxon>Fungi</taxon>
        <taxon>Fungi incertae sedis</taxon>
        <taxon>Mucoromycota</taxon>
        <taxon>Mortierellomycotina</taxon>
        <taxon>Mortierellomycetes</taxon>
        <taxon>Mortierellales</taxon>
        <taxon>Mortierellaceae</taxon>
        <taxon>Linnemannia</taxon>
    </lineage>
</organism>
<evidence type="ECO:0000256" key="3">
    <source>
        <dbReference type="PROSITE-ProRule" id="PRU00221"/>
    </source>
</evidence>
<keyword evidence="1 3" id="KW-0853">WD repeat</keyword>
<accession>A0A9P7XGR1</accession>
<gene>
    <name evidence="6" type="ORF">KI688_007754</name>
</gene>
<dbReference type="SMART" id="SM00320">
    <property type="entry name" value="WD40"/>
    <property type="match status" value="14"/>
</dbReference>
<feature type="repeat" description="WD" evidence="3">
    <location>
        <begin position="1302"/>
        <end position="1334"/>
    </location>
</feature>
<feature type="repeat" description="WD" evidence="3">
    <location>
        <begin position="1176"/>
        <end position="1217"/>
    </location>
</feature>
<dbReference type="Gene3D" id="3.40.50.300">
    <property type="entry name" value="P-loop containing nucleotide triphosphate hydrolases"/>
    <property type="match status" value="1"/>
</dbReference>
<evidence type="ECO:0000256" key="2">
    <source>
        <dbReference type="ARBA" id="ARBA00022737"/>
    </source>
</evidence>
<feature type="repeat" description="WD" evidence="3">
    <location>
        <begin position="1690"/>
        <end position="1731"/>
    </location>
</feature>
<dbReference type="InterPro" id="IPR027417">
    <property type="entry name" value="P-loop_NTPase"/>
</dbReference>
<dbReference type="InterPro" id="IPR001646">
    <property type="entry name" value="5peptide_repeat"/>
</dbReference>
<dbReference type="EMBL" id="JAHRHY010000026">
    <property type="protein sequence ID" value="KAG9061125.1"/>
    <property type="molecule type" value="Genomic_DNA"/>
</dbReference>
<evidence type="ECO:0000313" key="7">
    <source>
        <dbReference type="Proteomes" id="UP000707451"/>
    </source>
</evidence>